<gene>
    <name evidence="3" type="ORF">GB881_08775</name>
</gene>
<accession>A0A6N7EJB3</accession>
<dbReference type="AlphaFoldDB" id="A0A6N7EJB3"/>
<evidence type="ECO:0000313" key="3">
    <source>
        <dbReference type="EMBL" id="MPV37143.1"/>
    </source>
</evidence>
<dbReference type="OrthoDB" id="9797178at2"/>
<dbReference type="Proteomes" id="UP000437709">
    <property type="component" value="Unassembled WGS sequence"/>
</dbReference>
<feature type="compositionally biased region" description="Polar residues" evidence="1">
    <location>
        <begin position="1"/>
        <end position="10"/>
    </location>
</feature>
<dbReference type="SUPFAM" id="SSF55729">
    <property type="entry name" value="Acyl-CoA N-acyltransferases (Nat)"/>
    <property type="match status" value="1"/>
</dbReference>
<dbReference type="CDD" id="cd04301">
    <property type="entry name" value="NAT_SF"/>
    <property type="match status" value="1"/>
</dbReference>
<evidence type="ECO:0000256" key="1">
    <source>
        <dbReference type="SAM" id="MobiDB-lite"/>
    </source>
</evidence>
<evidence type="ECO:0000313" key="4">
    <source>
        <dbReference type="Proteomes" id="UP000437709"/>
    </source>
</evidence>
<dbReference type="InterPro" id="IPR000182">
    <property type="entry name" value="GNAT_dom"/>
</dbReference>
<sequence>MPSSPTSTDGVATWNVRRERPSDEAQVHDVVTAAFDDPAVASLLADMRRDHCWLGLSFVAEHPERPGHVVGHVAYTRGWVDAPHRLIDVLVLSPLSVRPEVQRQGVGRQLLHRSLELLRGRPEPVVFLEGDPGYYGSSGFQPAGDLGFHRPSARIPPAAFQAWQLPTYDTGLSGPLVYPDIFWRHDAVGLRD</sequence>
<feature type="domain" description="N-acetyltransferase" evidence="2">
    <location>
        <begin position="14"/>
        <end position="167"/>
    </location>
</feature>
<dbReference type="Pfam" id="PF13527">
    <property type="entry name" value="Acetyltransf_9"/>
    <property type="match status" value="1"/>
</dbReference>
<dbReference type="EMBL" id="WHPC01000027">
    <property type="protein sequence ID" value="MPV37143.1"/>
    <property type="molecule type" value="Genomic_DNA"/>
</dbReference>
<comment type="caution">
    <text evidence="3">The sequence shown here is derived from an EMBL/GenBank/DDBJ whole genome shotgun (WGS) entry which is preliminary data.</text>
</comment>
<keyword evidence="3" id="KW-0808">Transferase</keyword>
<proteinExistence type="predicted"/>
<name>A0A6N7EJB3_9MICO</name>
<protein>
    <submittedName>
        <fullName evidence="3">GNAT family N-acetyltransferase</fullName>
    </submittedName>
</protein>
<dbReference type="GO" id="GO:0016747">
    <property type="term" value="F:acyltransferase activity, transferring groups other than amino-acyl groups"/>
    <property type="evidence" value="ECO:0007669"/>
    <property type="project" value="InterPro"/>
</dbReference>
<evidence type="ECO:0000259" key="2">
    <source>
        <dbReference type="PROSITE" id="PS51186"/>
    </source>
</evidence>
<dbReference type="Gene3D" id="3.40.630.30">
    <property type="match status" value="1"/>
</dbReference>
<dbReference type="InterPro" id="IPR016181">
    <property type="entry name" value="Acyl_CoA_acyltransferase"/>
</dbReference>
<feature type="region of interest" description="Disordered" evidence="1">
    <location>
        <begin position="1"/>
        <end position="23"/>
    </location>
</feature>
<keyword evidence="4" id="KW-1185">Reference proteome</keyword>
<dbReference type="PROSITE" id="PS51186">
    <property type="entry name" value="GNAT"/>
    <property type="match status" value="1"/>
</dbReference>
<organism evidence="3 4">
    <name type="scientific">Georgenia subflava</name>
    <dbReference type="NCBI Taxonomy" id="1622177"/>
    <lineage>
        <taxon>Bacteria</taxon>
        <taxon>Bacillati</taxon>
        <taxon>Actinomycetota</taxon>
        <taxon>Actinomycetes</taxon>
        <taxon>Micrococcales</taxon>
        <taxon>Bogoriellaceae</taxon>
        <taxon>Georgenia</taxon>
    </lineage>
</organism>
<reference evidence="3 4" key="1">
    <citation type="submission" date="2019-10" db="EMBL/GenBank/DDBJ databases">
        <title>Georgenia wutianyii sp. nov. and Georgenia yuyongxinii sp. nov. isolated from plateau pika (Ochotona curzoniae) in the Qinghai-Tibet plateau of China.</title>
        <authorList>
            <person name="Tian Z."/>
        </authorList>
    </citation>
    <scope>NUCLEOTIDE SEQUENCE [LARGE SCALE GENOMIC DNA]</scope>
    <source>
        <strain evidence="3 4">JCM 19765</strain>
    </source>
</reference>
<dbReference type="RefSeq" id="WP_152195938.1">
    <property type="nucleotide sequence ID" value="NZ_VUKD01000004.1"/>
</dbReference>